<dbReference type="AlphaFoldDB" id="A0A1L3GI83"/>
<dbReference type="GO" id="GO:0008360">
    <property type="term" value="P:regulation of cell shape"/>
    <property type="evidence" value="ECO:0007669"/>
    <property type="project" value="UniProtKB-UniRule"/>
</dbReference>
<keyword evidence="7 10" id="KW-0472">Membrane</keyword>
<sequence length="528" mass="58066">MREKTEIARATGIMGIATALSRVFGLVRDVVVARLFGAGFGADAFFMAFTIPNLLRRFFAEGSLTAAFVPTFSRVHHEQGADEGRRVANICLTLLLLVMTGVTLCGLLASPWIVRLIGYGFSEIPGKLELTNFLNRLMFPYIFFVSLLALITGVLNVLGHYFWPAVSPVLLNLAMIASAVLLAGSFDAPVTALAIGVLVGGFLQLVIQFPVARRYGLRFRPDFHFRHPAVRRVVRLMLPGLAGVAIYQINIVVTRLLASFLAEGSVSYLYFGQRLFEFPQGIFVVSLAQAVLPAMSRQVAIGDQSGFKESLRYALVLICLVTLPAAAGLVLCSVPVYSLFFMRGAFSYNDVLQSALVLAAYAPGLLFAGVSRVVVPSFYAMHDTRTPVWVSFYTLLVNAALGLLLMRFYQHVGLALALTLSSVFNCFVLLFLLRRKLGPLGLKHVLRSMLRIVPGTLLMAVFAYAVLYNGQWQVPGSFWPKLLRLGTAVIGGSGIFYAVCLFMRVPEVSQLAGFIRRKTRWKREVRKG</sequence>
<evidence type="ECO:0000256" key="8">
    <source>
        <dbReference type="ARBA" id="ARBA00060041"/>
    </source>
</evidence>
<evidence type="ECO:0000256" key="1">
    <source>
        <dbReference type="ARBA" id="ARBA00004651"/>
    </source>
</evidence>
<evidence type="ECO:0000256" key="6">
    <source>
        <dbReference type="ARBA" id="ARBA00022989"/>
    </source>
</evidence>
<dbReference type="GO" id="GO:0034204">
    <property type="term" value="P:lipid translocation"/>
    <property type="evidence" value="ECO:0007669"/>
    <property type="project" value="TreeGrafter"/>
</dbReference>
<keyword evidence="6 10" id="KW-1133">Transmembrane helix</keyword>
<feature type="transmembrane region" description="Helical" evidence="10">
    <location>
        <begin position="387"/>
        <end position="406"/>
    </location>
</feature>
<keyword evidence="10 11" id="KW-0813">Transport</keyword>
<comment type="subcellular location">
    <subcellularLocation>
        <location evidence="1 10">Cell membrane</location>
        <topology evidence="1 10">Multi-pass membrane protein</topology>
    </subcellularLocation>
</comment>
<protein>
    <recommendedName>
        <fullName evidence="10">Probable lipid II flippase MurJ</fullName>
    </recommendedName>
</protein>
<dbReference type="PIRSF" id="PIRSF002869">
    <property type="entry name" value="MviN"/>
    <property type="match status" value="1"/>
</dbReference>
<comment type="function">
    <text evidence="8 10 11">Involved in peptidoglycan biosynthesis. Transports lipid-linked peptidoglycan precursors from the inner to the outer leaflet of the cytoplasmic membrane.</text>
</comment>
<dbReference type="RefSeq" id="WP_072287459.1">
    <property type="nucleotide sequence ID" value="NZ_CP015455.1"/>
</dbReference>
<feature type="transmembrane region" description="Helical" evidence="10">
    <location>
        <begin position="412"/>
        <end position="432"/>
    </location>
</feature>
<organism evidence="12 13">
    <name type="scientific">Syntrophotalea acetylenica</name>
    <name type="common">Pelobacter acetylenicus</name>
    <dbReference type="NCBI Taxonomy" id="29542"/>
    <lineage>
        <taxon>Bacteria</taxon>
        <taxon>Pseudomonadati</taxon>
        <taxon>Thermodesulfobacteriota</taxon>
        <taxon>Desulfuromonadia</taxon>
        <taxon>Desulfuromonadales</taxon>
        <taxon>Syntrophotaleaceae</taxon>
        <taxon>Syntrophotalea</taxon>
    </lineage>
</organism>
<dbReference type="InterPro" id="IPR004268">
    <property type="entry name" value="MurJ"/>
</dbReference>
<accession>A0A1L3GI83</accession>
<keyword evidence="13" id="KW-1185">Reference proteome</keyword>
<proteinExistence type="inferred from homology"/>
<comment type="pathway">
    <text evidence="10">Cell wall biogenesis; peptidoglycan biosynthesis.</text>
</comment>
<dbReference type="Pfam" id="PF03023">
    <property type="entry name" value="MurJ"/>
    <property type="match status" value="1"/>
</dbReference>
<dbReference type="GO" id="GO:0071555">
    <property type="term" value="P:cell wall organization"/>
    <property type="evidence" value="ECO:0007669"/>
    <property type="project" value="UniProtKB-UniRule"/>
</dbReference>
<keyword evidence="10 11" id="KW-0961">Cell wall biogenesis/degradation</keyword>
<dbReference type="OrthoDB" id="9786339at2"/>
<evidence type="ECO:0000256" key="10">
    <source>
        <dbReference type="HAMAP-Rule" id="MF_02078"/>
    </source>
</evidence>
<dbReference type="GO" id="GO:0005886">
    <property type="term" value="C:plasma membrane"/>
    <property type="evidence" value="ECO:0007669"/>
    <property type="project" value="UniProtKB-SubCell"/>
</dbReference>
<feature type="transmembrane region" description="Helical" evidence="10">
    <location>
        <begin position="138"/>
        <end position="158"/>
    </location>
</feature>
<evidence type="ECO:0000313" key="13">
    <source>
        <dbReference type="Proteomes" id="UP000182264"/>
    </source>
</evidence>
<keyword evidence="5 10" id="KW-0573">Peptidoglycan synthesis</keyword>
<dbReference type="NCBIfam" id="TIGR01695">
    <property type="entry name" value="murJ_mviN"/>
    <property type="match status" value="1"/>
</dbReference>
<feature type="transmembrane region" description="Helical" evidence="10">
    <location>
        <begin position="352"/>
        <end position="375"/>
    </location>
</feature>
<dbReference type="InterPro" id="IPR051050">
    <property type="entry name" value="Lipid_II_flippase_MurJ/MviN"/>
</dbReference>
<evidence type="ECO:0000256" key="9">
    <source>
        <dbReference type="ARBA" id="ARBA00061532"/>
    </source>
</evidence>
<dbReference type="HAMAP" id="MF_02078">
    <property type="entry name" value="MurJ_MviN"/>
    <property type="match status" value="1"/>
</dbReference>
<dbReference type="KEGG" id="pace:A6070_05810"/>
<feature type="transmembrane region" description="Helical" evidence="10">
    <location>
        <begin position="31"/>
        <end position="51"/>
    </location>
</feature>
<reference evidence="12 13" key="1">
    <citation type="journal article" date="2017" name="Genome Announc.">
        <title>Complete Genome Sequences of Two Acetylene-Fermenting Pelobacter acetylenicus Strains.</title>
        <authorList>
            <person name="Sutton J.M."/>
            <person name="Baesman S.M."/>
            <person name="Fierst J.L."/>
            <person name="Poret-Peterson A.T."/>
            <person name="Oremland R.S."/>
            <person name="Dunlap D.S."/>
            <person name="Akob D.M."/>
        </authorList>
    </citation>
    <scope>NUCLEOTIDE SEQUENCE [LARGE SCALE GENOMIC DNA]</scope>
    <source>
        <strain evidence="12 13">DSM 3247</strain>
    </source>
</reference>
<evidence type="ECO:0000256" key="7">
    <source>
        <dbReference type="ARBA" id="ARBA00023136"/>
    </source>
</evidence>
<feature type="transmembrane region" description="Helical" evidence="10">
    <location>
        <begin position="7"/>
        <end position="25"/>
    </location>
</feature>
<dbReference type="EMBL" id="CP015518">
    <property type="protein sequence ID" value="APG25619.1"/>
    <property type="molecule type" value="Genomic_DNA"/>
</dbReference>
<name>A0A1L3GI83_SYNAC</name>
<dbReference type="PANTHER" id="PTHR47019">
    <property type="entry name" value="LIPID II FLIPPASE MURJ"/>
    <property type="match status" value="1"/>
</dbReference>
<keyword evidence="4 10" id="KW-0133">Cell shape</keyword>
<gene>
    <name evidence="10" type="primary">murJ</name>
    <name evidence="12" type="ORF">A7E75_11775</name>
</gene>
<evidence type="ECO:0000256" key="2">
    <source>
        <dbReference type="ARBA" id="ARBA00022475"/>
    </source>
</evidence>
<dbReference type="UniPathway" id="UPA00219"/>
<feature type="transmembrane region" description="Helical" evidence="10">
    <location>
        <begin position="165"/>
        <end position="186"/>
    </location>
</feature>
<evidence type="ECO:0000256" key="3">
    <source>
        <dbReference type="ARBA" id="ARBA00022692"/>
    </source>
</evidence>
<keyword evidence="3 10" id="KW-0812">Transmembrane</keyword>
<dbReference type="PRINTS" id="PR01806">
    <property type="entry name" value="VIRFACTRMVIN"/>
</dbReference>
<dbReference type="GO" id="GO:0009252">
    <property type="term" value="P:peptidoglycan biosynthetic process"/>
    <property type="evidence" value="ECO:0007669"/>
    <property type="project" value="UniProtKB-UniRule"/>
</dbReference>
<feature type="transmembrane region" description="Helical" evidence="10">
    <location>
        <begin position="482"/>
        <end position="503"/>
    </location>
</feature>
<dbReference type="PANTHER" id="PTHR47019:SF1">
    <property type="entry name" value="LIPID II FLIPPASE MURJ"/>
    <property type="match status" value="1"/>
</dbReference>
<dbReference type="CDD" id="cd13123">
    <property type="entry name" value="MATE_MurJ_like"/>
    <property type="match status" value="1"/>
</dbReference>
<feature type="transmembrane region" description="Helical" evidence="10">
    <location>
        <begin position="452"/>
        <end position="470"/>
    </location>
</feature>
<feature type="transmembrane region" description="Helical" evidence="10">
    <location>
        <begin position="192"/>
        <end position="212"/>
    </location>
</feature>
<keyword evidence="2 10" id="KW-1003">Cell membrane</keyword>
<feature type="transmembrane region" description="Helical" evidence="10">
    <location>
        <begin position="315"/>
        <end position="340"/>
    </location>
</feature>
<evidence type="ECO:0000256" key="4">
    <source>
        <dbReference type="ARBA" id="ARBA00022960"/>
    </source>
</evidence>
<dbReference type="GO" id="GO:0015648">
    <property type="term" value="F:lipid-linked peptidoglycan transporter activity"/>
    <property type="evidence" value="ECO:0007669"/>
    <property type="project" value="UniProtKB-UniRule"/>
</dbReference>
<feature type="transmembrane region" description="Helical" evidence="10">
    <location>
        <begin position="278"/>
        <end position="295"/>
    </location>
</feature>
<evidence type="ECO:0000313" key="12">
    <source>
        <dbReference type="EMBL" id="APG25619.1"/>
    </source>
</evidence>
<evidence type="ECO:0000256" key="5">
    <source>
        <dbReference type="ARBA" id="ARBA00022984"/>
    </source>
</evidence>
<evidence type="ECO:0000256" key="11">
    <source>
        <dbReference type="PIRNR" id="PIRNR002869"/>
    </source>
</evidence>
<dbReference type="STRING" id="29542.A6070_05810"/>
<feature type="transmembrane region" description="Helical" evidence="10">
    <location>
        <begin position="94"/>
        <end position="118"/>
    </location>
</feature>
<feature type="transmembrane region" description="Helical" evidence="10">
    <location>
        <begin position="233"/>
        <end position="258"/>
    </location>
</feature>
<comment type="similarity">
    <text evidence="9 10 11">Belongs to the MurJ/MviN family.</text>
</comment>
<dbReference type="Proteomes" id="UP000182264">
    <property type="component" value="Chromosome"/>
</dbReference>